<protein>
    <submittedName>
        <fullName evidence="2">Uncharacterized protein</fullName>
    </submittedName>
</protein>
<dbReference type="EMBL" id="JAYMYR010000002">
    <property type="protein sequence ID" value="KAK7379331.1"/>
    <property type="molecule type" value="Genomic_DNA"/>
</dbReference>
<organism evidence="2 3">
    <name type="scientific">Phaseolus coccineus</name>
    <name type="common">Scarlet runner bean</name>
    <name type="synonym">Phaseolus multiflorus</name>
    <dbReference type="NCBI Taxonomy" id="3886"/>
    <lineage>
        <taxon>Eukaryota</taxon>
        <taxon>Viridiplantae</taxon>
        <taxon>Streptophyta</taxon>
        <taxon>Embryophyta</taxon>
        <taxon>Tracheophyta</taxon>
        <taxon>Spermatophyta</taxon>
        <taxon>Magnoliopsida</taxon>
        <taxon>eudicotyledons</taxon>
        <taxon>Gunneridae</taxon>
        <taxon>Pentapetalae</taxon>
        <taxon>rosids</taxon>
        <taxon>fabids</taxon>
        <taxon>Fabales</taxon>
        <taxon>Fabaceae</taxon>
        <taxon>Papilionoideae</taxon>
        <taxon>50 kb inversion clade</taxon>
        <taxon>NPAAA clade</taxon>
        <taxon>indigoferoid/millettioid clade</taxon>
        <taxon>Phaseoleae</taxon>
        <taxon>Phaseolus</taxon>
    </lineage>
</organism>
<comment type="caution">
    <text evidence="2">The sequence shown here is derived from an EMBL/GenBank/DDBJ whole genome shotgun (WGS) entry which is preliminary data.</text>
</comment>
<evidence type="ECO:0000256" key="1">
    <source>
        <dbReference type="SAM" id="MobiDB-lite"/>
    </source>
</evidence>
<sequence length="120" mass="13960">MLYVSTTNNLEKHLKKVIQREKEKKSKDAAPSRPITRSKTLLTPPPLPSHNPFTNESRATFDFKSIGITPTITCNSNFLSFWYELEPASAFIIHRATIRWILVHSLQSTEGCWFLRSRWR</sequence>
<name>A0AAN9NUD4_PHACN</name>
<keyword evidence="3" id="KW-1185">Reference proteome</keyword>
<feature type="region of interest" description="Disordered" evidence="1">
    <location>
        <begin position="18"/>
        <end position="55"/>
    </location>
</feature>
<dbReference type="Proteomes" id="UP001374584">
    <property type="component" value="Unassembled WGS sequence"/>
</dbReference>
<feature type="compositionally biased region" description="Basic and acidic residues" evidence="1">
    <location>
        <begin position="18"/>
        <end position="30"/>
    </location>
</feature>
<reference evidence="2 3" key="1">
    <citation type="submission" date="2024-01" db="EMBL/GenBank/DDBJ databases">
        <title>The genomes of 5 underutilized Papilionoideae crops provide insights into root nodulation and disease resistanc.</title>
        <authorList>
            <person name="Jiang F."/>
        </authorList>
    </citation>
    <scope>NUCLEOTIDE SEQUENCE [LARGE SCALE GENOMIC DNA]</scope>
    <source>
        <strain evidence="2">JINMINGXINNONG_FW02</strain>
        <tissue evidence="2">Leaves</tissue>
    </source>
</reference>
<dbReference type="AlphaFoldDB" id="A0AAN9NUD4"/>
<evidence type="ECO:0000313" key="2">
    <source>
        <dbReference type="EMBL" id="KAK7379331.1"/>
    </source>
</evidence>
<proteinExistence type="predicted"/>
<accession>A0AAN9NUD4</accession>
<evidence type="ECO:0000313" key="3">
    <source>
        <dbReference type="Proteomes" id="UP001374584"/>
    </source>
</evidence>
<gene>
    <name evidence="2" type="ORF">VNO80_04789</name>
</gene>